<evidence type="ECO:0000313" key="8">
    <source>
        <dbReference type="EMBL" id="SAM81266.1"/>
    </source>
</evidence>
<dbReference type="InterPro" id="IPR038694">
    <property type="entry name" value="DUF427_sf"/>
</dbReference>
<feature type="transmembrane region" description="Helical" evidence="6">
    <location>
        <begin position="556"/>
        <end position="578"/>
    </location>
</feature>
<sequence length="1059" mass="115306">MSSSEASASKPPHRVVVKPLGRQLTITTTIEGRKRTLVDTSDALQLAETNYPSRFYFPPDALQWSFALKPSEKKVTYCPFKGFAQYHDVAEAGSRIEELKAAIWSYSKPFTTSDAYGVRGHYCLPAPSEQFGVKIGGKPITADEAKSMNDKLLSDFSSTVSSPSLPRDVLEEEHKSRSTSRSASAILHPPPIKRSASNGSNAPPESFSIARPLGGELEIDSSNPVLADMIYRYDDEAQEEQHQRQQQQRDGAAGDGNNNHAPNPEAHSDVAVDDHLAWFKDQPWYRKPSEKWLRPFALLISMAGGMCMGPKLELLNMFVCEHVLGDSYVGGGDIIVPQPPAKANTTLAQLASVDTATTAAGAHLDSFHPWSVASNPISHTDTASDMHAVTAYFVALEQPNSTIIPIPRRPSKACFASPEVQSALATLQLRMTLSMGILAALTTGFWSNLSSRRGRLPVLRLAMAGIVFTDLVILTAALVPRNRLPFGYSFLVLGTTVEGLLGGYSAAIAVHQSYISDVTPSGTRAHIFAHFMGIVYAGLAVGPTLGGLLVKHTDNILAPFWFALAMHLLYVVGIFSFIPESTSQQFRAKALKEYGEQRAEIKRKADERKTVEMQPLLGSRSWEGDRRPFKERVWKRAKVLFLNSFLYAPLEPLSFLLPKKVPVHQPEEADHQGGASGSSTPRPGGALAAPEASASHISVSRVAPKMRYDWNLSFLSLTYFAETAIIGIMSFKMQYAQKQFIWGSAELGMYLTFLSITRVLALTFILPVAIKFLHRPVKALRLPQDGPPVEEEQTVAPDSRPHSTLDDDGRPHRRMSSYGAVDQSRRSSHHDTAGGDAENEQADGEWDETKKSVEELWTLRAKHLRLIHDSKFDLKLAKISVIVNTISYGLLIFSDTPQLFFLATAITALGGGGGAAMSSLALALLKSPADAGKLFGAWSITSAISGTVVGPILFAEVFKRTTRTFPPAIFVVGTAMFAIAFLLLCCVKVRKPISLPPLPARPHPAPSTGEERAEEQGTAKSAYRSSTFKNAFTLNTAKRRDGGQVGKASSGRPGLPAFG</sequence>
<dbReference type="Proteomes" id="UP000179920">
    <property type="component" value="Chromosome IV"/>
</dbReference>
<dbReference type="Gene3D" id="2.170.150.40">
    <property type="entry name" value="Domain of unknown function (DUF427)"/>
    <property type="match status" value="1"/>
</dbReference>
<evidence type="ECO:0000256" key="5">
    <source>
        <dbReference type="SAM" id="MobiDB-lite"/>
    </source>
</evidence>
<feature type="transmembrane region" description="Helical" evidence="6">
    <location>
        <begin position="458"/>
        <end position="480"/>
    </location>
</feature>
<dbReference type="InterPro" id="IPR011701">
    <property type="entry name" value="MFS"/>
</dbReference>
<reference evidence="8" key="2">
    <citation type="submission" date="2016-04" db="EMBL/GenBank/DDBJ databases">
        <authorList>
            <person name="Evans L.H."/>
            <person name="Alamgir A."/>
            <person name="Owens N."/>
            <person name="Weber N.D."/>
            <person name="Virtaneva K."/>
            <person name="Barbian K."/>
            <person name="Babar A."/>
            <person name="Rosenke K."/>
        </authorList>
    </citation>
    <scope>NUCLEOTIDE SEQUENCE</scope>
    <source>
        <strain evidence="8">UB2112</strain>
    </source>
</reference>
<evidence type="ECO:0000313" key="11">
    <source>
        <dbReference type="Proteomes" id="UP000658997"/>
    </source>
</evidence>
<comment type="subcellular location">
    <subcellularLocation>
        <location evidence="1">Membrane</location>
        <topology evidence="1">Multi-pass membrane protein</topology>
    </subcellularLocation>
</comment>
<feature type="transmembrane region" description="Helical" evidence="6">
    <location>
        <begin position="486"/>
        <end position="507"/>
    </location>
</feature>
<evidence type="ECO:0000256" key="3">
    <source>
        <dbReference type="ARBA" id="ARBA00022989"/>
    </source>
</evidence>
<feature type="transmembrane region" description="Helical" evidence="6">
    <location>
        <begin position="751"/>
        <end position="773"/>
    </location>
</feature>
<dbReference type="Pfam" id="PF07690">
    <property type="entry name" value="MFS_1"/>
    <property type="match status" value="1"/>
</dbReference>
<keyword evidence="2 6" id="KW-0812">Transmembrane</keyword>
<dbReference type="PANTHER" id="PTHR23507">
    <property type="entry name" value="ZGC:174356"/>
    <property type="match status" value="1"/>
</dbReference>
<feature type="transmembrane region" description="Helical" evidence="6">
    <location>
        <begin position="899"/>
        <end position="923"/>
    </location>
</feature>
<feature type="region of interest" description="Disordered" evidence="5">
    <location>
        <begin position="666"/>
        <end position="688"/>
    </location>
</feature>
<reference evidence="9" key="3">
    <citation type="submission" date="2018-08" db="EMBL/GenBank/DDBJ databases">
        <authorList>
            <person name="Guldener U."/>
        </authorList>
    </citation>
    <scope>NUCLEOTIDE SEQUENCE</scope>
    <source>
        <strain evidence="9">UB2</strain>
    </source>
</reference>
<feature type="region of interest" description="Disordered" evidence="5">
    <location>
        <begin position="782"/>
        <end position="847"/>
    </location>
</feature>
<dbReference type="InterPro" id="IPR036259">
    <property type="entry name" value="MFS_trans_sf"/>
</dbReference>
<keyword evidence="11" id="KW-1185">Reference proteome</keyword>
<proteinExistence type="predicted"/>
<dbReference type="GO" id="GO:0022857">
    <property type="term" value="F:transmembrane transporter activity"/>
    <property type="evidence" value="ECO:0007669"/>
    <property type="project" value="InterPro"/>
</dbReference>
<feature type="compositionally biased region" description="Basic and acidic residues" evidence="5">
    <location>
        <begin position="823"/>
        <end position="833"/>
    </location>
</feature>
<feature type="transmembrane region" description="Helical" evidence="6">
    <location>
        <begin position="427"/>
        <end position="446"/>
    </location>
</feature>
<reference evidence="10" key="1">
    <citation type="submission" date="2016-04" db="EMBL/GenBank/DDBJ databases">
        <authorList>
            <person name="Guldener U."/>
            <person name="Guldener U."/>
        </authorList>
    </citation>
    <scope>NUCLEOTIDE SEQUENCE [LARGE SCALE GENOMIC DNA]</scope>
    <source>
        <strain evidence="10">UB2112</strain>
    </source>
</reference>
<dbReference type="SUPFAM" id="SSF103473">
    <property type="entry name" value="MFS general substrate transporter"/>
    <property type="match status" value="2"/>
</dbReference>
<evidence type="ECO:0000256" key="4">
    <source>
        <dbReference type="ARBA" id="ARBA00023136"/>
    </source>
</evidence>
<name>A0A1K0H233_9BASI</name>
<organism evidence="8 10">
    <name type="scientific">Ustilago bromivora</name>
    <dbReference type="NCBI Taxonomy" id="307758"/>
    <lineage>
        <taxon>Eukaryota</taxon>
        <taxon>Fungi</taxon>
        <taxon>Dikarya</taxon>
        <taxon>Basidiomycota</taxon>
        <taxon>Ustilaginomycotina</taxon>
        <taxon>Ustilaginomycetes</taxon>
        <taxon>Ustilaginales</taxon>
        <taxon>Ustilaginaceae</taxon>
        <taxon>Ustilago</taxon>
    </lineage>
</organism>
<evidence type="ECO:0000313" key="9">
    <source>
        <dbReference type="EMBL" id="SYW80580.1"/>
    </source>
</evidence>
<feature type="domain" description="DUF427" evidence="7">
    <location>
        <begin position="33"/>
        <end position="123"/>
    </location>
</feature>
<dbReference type="Pfam" id="PF04248">
    <property type="entry name" value="NTP_transf_9"/>
    <property type="match status" value="1"/>
</dbReference>
<evidence type="ECO:0000313" key="10">
    <source>
        <dbReference type="Proteomes" id="UP000179920"/>
    </source>
</evidence>
<evidence type="ECO:0000256" key="1">
    <source>
        <dbReference type="ARBA" id="ARBA00004141"/>
    </source>
</evidence>
<evidence type="ECO:0000259" key="7">
    <source>
        <dbReference type="Pfam" id="PF04248"/>
    </source>
</evidence>
<evidence type="ECO:0000256" key="6">
    <source>
        <dbReference type="SAM" id="Phobius"/>
    </source>
</evidence>
<gene>
    <name evidence="9" type="ORF">UBRO2_03848</name>
    <name evidence="8" type="ORF">UBRO_02847</name>
</gene>
<dbReference type="Proteomes" id="UP000658997">
    <property type="component" value="Unassembled WGS sequence"/>
</dbReference>
<protein>
    <recommendedName>
        <fullName evidence="7">DUF427 domain-containing protein</fullName>
    </recommendedName>
</protein>
<feature type="transmembrane region" description="Helical" evidence="6">
    <location>
        <begin position="967"/>
        <end position="987"/>
    </location>
</feature>
<feature type="region of interest" description="Disordered" evidence="5">
    <location>
        <begin position="156"/>
        <end position="209"/>
    </location>
</feature>
<keyword evidence="4 6" id="KW-0472">Membrane</keyword>
<dbReference type="EMBL" id="LT558120">
    <property type="protein sequence ID" value="SAM81266.1"/>
    <property type="molecule type" value="Genomic_DNA"/>
</dbReference>
<dbReference type="EMBL" id="ULHB01000079">
    <property type="protein sequence ID" value="SYW80580.1"/>
    <property type="molecule type" value="Genomic_DNA"/>
</dbReference>
<evidence type="ECO:0000256" key="2">
    <source>
        <dbReference type="ARBA" id="ARBA00022692"/>
    </source>
</evidence>
<feature type="transmembrane region" description="Helical" evidence="6">
    <location>
        <begin position="710"/>
        <end position="731"/>
    </location>
</feature>
<dbReference type="Gene3D" id="1.20.1250.20">
    <property type="entry name" value="MFS general substrate transporter like domains"/>
    <property type="match status" value="2"/>
</dbReference>
<feature type="transmembrane region" description="Helical" evidence="6">
    <location>
        <begin position="527"/>
        <end position="550"/>
    </location>
</feature>
<dbReference type="AlphaFoldDB" id="A0A1K0H233"/>
<feature type="transmembrane region" description="Helical" evidence="6">
    <location>
        <begin position="935"/>
        <end position="955"/>
    </location>
</feature>
<accession>A0A1K0H233</accession>
<dbReference type="OrthoDB" id="3026777at2759"/>
<dbReference type="InterPro" id="IPR007361">
    <property type="entry name" value="DUF427"/>
</dbReference>
<dbReference type="PANTHER" id="PTHR23507:SF1">
    <property type="entry name" value="FI18259P1-RELATED"/>
    <property type="match status" value="1"/>
</dbReference>
<feature type="compositionally biased region" description="Polar residues" evidence="5">
    <location>
        <begin position="1023"/>
        <end position="1036"/>
    </location>
</feature>
<feature type="compositionally biased region" description="Acidic residues" evidence="5">
    <location>
        <begin position="837"/>
        <end position="846"/>
    </location>
</feature>
<keyword evidence="3 6" id="KW-1133">Transmembrane helix</keyword>
<feature type="region of interest" description="Disordered" evidence="5">
    <location>
        <begin position="236"/>
        <end position="267"/>
    </location>
</feature>
<dbReference type="GO" id="GO:0016020">
    <property type="term" value="C:membrane"/>
    <property type="evidence" value="ECO:0007669"/>
    <property type="project" value="UniProtKB-SubCell"/>
</dbReference>
<feature type="compositionally biased region" description="Basic and acidic residues" evidence="5">
    <location>
        <begin position="799"/>
        <end position="810"/>
    </location>
</feature>
<feature type="region of interest" description="Disordered" evidence="5">
    <location>
        <begin position="997"/>
        <end position="1059"/>
    </location>
</feature>